<organism evidence="2">
    <name type="scientific">mine drainage metagenome</name>
    <dbReference type="NCBI Taxonomy" id="410659"/>
    <lineage>
        <taxon>unclassified sequences</taxon>
        <taxon>metagenomes</taxon>
        <taxon>ecological metagenomes</taxon>
    </lineage>
</organism>
<comment type="caution">
    <text evidence="2">The sequence shown here is derived from an EMBL/GenBank/DDBJ whole genome shotgun (WGS) entry which is preliminary data.</text>
</comment>
<reference evidence="2" key="2">
    <citation type="journal article" date="2014" name="ISME J.">
        <title>Microbial stratification in low pH oxic and suboxic macroscopic growths along an acid mine drainage.</title>
        <authorList>
            <person name="Mendez-Garcia C."/>
            <person name="Mesa V."/>
            <person name="Sprenger R.R."/>
            <person name="Richter M."/>
            <person name="Diez M.S."/>
            <person name="Solano J."/>
            <person name="Bargiela R."/>
            <person name="Golyshina O.V."/>
            <person name="Manteca A."/>
            <person name="Ramos J.L."/>
            <person name="Gallego J.R."/>
            <person name="Llorente I."/>
            <person name="Martins Dos Santos V.A."/>
            <person name="Jensen O.N."/>
            <person name="Pelaez A.I."/>
            <person name="Sanchez J."/>
            <person name="Ferrer M."/>
        </authorList>
    </citation>
    <scope>NUCLEOTIDE SEQUENCE</scope>
</reference>
<evidence type="ECO:0000313" key="2">
    <source>
        <dbReference type="EMBL" id="EQD57480.1"/>
    </source>
</evidence>
<feature type="non-terminal residue" evidence="2">
    <location>
        <position position="132"/>
    </location>
</feature>
<gene>
    <name evidence="2" type="ORF">B1B_08785</name>
</gene>
<evidence type="ECO:0000259" key="1">
    <source>
        <dbReference type="Pfam" id="PF20148"/>
    </source>
</evidence>
<feature type="domain" description="DUF6531" evidence="1">
    <location>
        <begin position="18"/>
        <end position="64"/>
    </location>
</feature>
<dbReference type="InterPro" id="IPR045351">
    <property type="entry name" value="DUF6531"/>
</dbReference>
<protein>
    <submittedName>
        <fullName evidence="2">Rhs family protein</fullName>
    </submittedName>
</protein>
<accession>T1BU49</accession>
<dbReference type="AlphaFoldDB" id="T1BU49"/>
<sequence>SGGGVQSVTTSVAVTGNLKLGRYTVTYQDMSIPVAGLPLQVLRTYDSYQASTSGDFGYGWHVSVADFTVSSNRPLGEGGWSEYPTSCIFGFCFYAYASSTPHFVTVTWPDGHSEVFNFTPQAGSVLLYTQGT</sequence>
<feature type="non-terminal residue" evidence="2">
    <location>
        <position position="1"/>
    </location>
</feature>
<dbReference type="EMBL" id="AUZY01005757">
    <property type="protein sequence ID" value="EQD57480.1"/>
    <property type="molecule type" value="Genomic_DNA"/>
</dbReference>
<name>T1BU49_9ZZZZ</name>
<proteinExistence type="predicted"/>
<reference evidence="2" key="1">
    <citation type="submission" date="2013-08" db="EMBL/GenBank/DDBJ databases">
        <authorList>
            <person name="Mendez C."/>
            <person name="Richter M."/>
            <person name="Ferrer M."/>
            <person name="Sanchez J."/>
        </authorList>
    </citation>
    <scope>NUCLEOTIDE SEQUENCE</scope>
</reference>
<dbReference type="Pfam" id="PF20148">
    <property type="entry name" value="DUF6531"/>
    <property type="match status" value="1"/>
</dbReference>